<dbReference type="KEGG" id="mart:BTR34_08345"/>
<gene>
    <name evidence="1" type="ORF">A9200_08095</name>
</gene>
<protein>
    <submittedName>
        <fullName evidence="1">Uncharacterized protein</fullName>
    </submittedName>
</protein>
<comment type="caution">
    <text evidence="1">The sequence shown here is derived from an EMBL/GenBank/DDBJ whole genome shotgun (WGS) entry which is preliminary data.</text>
</comment>
<reference evidence="2" key="1">
    <citation type="submission" date="2016-06" db="EMBL/GenBank/DDBJ databases">
        <authorList>
            <person name="Zhan P."/>
        </authorList>
    </citation>
    <scope>NUCLEOTIDE SEQUENCE [LARGE SCALE GENOMIC DNA]</scope>
    <source>
        <strain evidence="2">T28</strain>
    </source>
</reference>
<dbReference type="AlphaFoldDB" id="A0A1B7Z4G5"/>
<dbReference type="OrthoDB" id="840167at2"/>
<organism evidence="1 2">
    <name type="scientific">Maribacter hydrothermalis</name>
    <dbReference type="NCBI Taxonomy" id="1836467"/>
    <lineage>
        <taxon>Bacteria</taxon>
        <taxon>Pseudomonadati</taxon>
        <taxon>Bacteroidota</taxon>
        <taxon>Flavobacteriia</taxon>
        <taxon>Flavobacteriales</taxon>
        <taxon>Flavobacteriaceae</taxon>
        <taxon>Maribacter</taxon>
    </lineage>
</organism>
<dbReference type="EMBL" id="LZFP01000034">
    <property type="protein sequence ID" value="OBR37593.1"/>
    <property type="molecule type" value="Genomic_DNA"/>
</dbReference>
<keyword evidence="2" id="KW-1185">Reference proteome</keyword>
<dbReference type="RefSeq" id="WP_068485760.1">
    <property type="nucleotide sequence ID" value="NZ_CP018760.1"/>
</dbReference>
<evidence type="ECO:0000313" key="2">
    <source>
        <dbReference type="Proteomes" id="UP000092164"/>
    </source>
</evidence>
<proteinExistence type="predicted"/>
<sequence length="65" mass="7805">MENKDRYFKALIENQGKLNEIDLGEKIQLDENETREIISQLLSEHRIGYEENSFCKYSIINKKRK</sequence>
<accession>A0A1B7Z4G5</accession>
<dbReference type="Proteomes" id="UP000092164">
    <property type="component" value="Unassembled WGS sequence"/>
</dbReference>
<name>A0A1B7Z4G5_9FLAO</name>
<evidence type="ECO:0000313" key="1">
    <source>
        <dbReference type="EMBL" id="OBR37593.1"/>
    </source>
</evidence>